<dbReference type="Pfam" id="PF00899">
    <property type="entry name" value="ThiF"/>
    <property type="match status" value="1"/>
</dbReference>
<name>A0A0A0B782_9CELL</name>
<evidence type="ECO:0000313" key="2">
    <source>
        <dbReference type="EMBL" id="KGM01096.1"/>
    </source>
</evidence>
<keyword evidence="3" id="KW-1185">Reference proteome</keyword>
<feature type="domain" description="THIF-type NAD/FAD binding fold" evidence="1">
    <location>
        <begin position="144"/>
        <end position="226"/>
    </location>
</feature>
<reference evidence="2 3" key="1">
    <citation type="submission" date="2013-10" db="EMBL/GenBank/DDBJ databases">
        <authorList>
            <person name="Wang G."/>
            <person name="Zhuang W."/>
        </authorList>
    </citation>
    <scope>NUCLEOTIDE SEQUENCE [LARGE SCALE GENOMIC DNA]</scope>
    <source>
        <strain evidence="2 3">DSM 20118</strain>
    </source>
</reference>
<dbReference type="SUPFAM" id="SSF69572">
    <property type="entry name" value="Activating enzymes of the ubiquitin-like proteins"/>
    <property type="match status" value="1"/>
</dbReference>
<protein>
    <recommendedName>
        <fullName evidence="1">THIF-type NAD/FAD binding fold domain-containing protein</fullName>
    </recommendedName>
</protein>
<dbReference type="InterPro" id="IPR000594">
    <property type="entry name" value="ThiF_NAD_FAD-bd"/>
</dbReference>
<comment type="caution">
    <text evidence="2">The sequence shown here is derived from an EMBL/GenBank/DDBJ whole genome shotgun (WGS) entry which is preliminary data.</text>
</comment>
<dbReference type="AlphaFoldDB" id="A0A0A0B782"/>
<dbReference type="GO" id="GO:0008641">
    <property type="term" value="F:ubiquitin-like modifier activating enzyme activity"/>
    <property type="evidence" value="ECO:0007669"/>
    <property type="project" value="InterPro"/>
</dbReference>
<accession>A0A0A0B782</accession>
<dbReference type="Gene3D" id="3.40.50.720">
    <property type="entry name" value="NAD(P)-binding Rossmann-like Domain"/>
    <property type="match status" value="1"/>
</dbReference>
<evidence type="ECO:0000259" key="1">
    <source>
        <dbReference type="Pfam" id="PF00899"/>
    </source>
</evidence>
<dbReference type="STRING" id="1408250.Q760_03795"/>
<organism evidence="2 3">
    <name type="scientific">Cellulomonas cellasea DSM 20118</name>
    <dbReference type="NCBI Taxonomy" id="1408250"/>
    <lineage>
        <taxon>Bacteria</taxon>
        <taxon>Bacillati</taxon>
        <taxon>Actinomycetota</taxon>
        <taxon>Actinomycetes</taxon>
        <taxon>Micrococcales</taxon>
        <taxon>Cellulomonadaceae</taxon>
        <taxon>Cellulomonas</taxon>
    </lineage>
</organism>
<gene>
    <name evidence="2" type="ORF">Q760_03795</name>
</gene>
<dbReference type="EMBL" id="AXNT01000133">
    <property type="protein sequence ID" value="KGM01096.1"/>
    <property type="molecule type" value="Genomic_DNA"/>
</dbReference>
<proteinExistence type="predicted"/>
<evidence type="ECO:0000313" key="3">
    <source>
        <dbReference type="Proteomes" id="UP000029833"/>
    </source>
</evidence>
<sequence>MDSRGTAAAGATLCGIGSSASGRRTHGREGSLMRLRPHLRVLRRGPDELQVGTDPRWAVRLTGLAAGEVELLQELESVPELDRWATWALDRGLDRARAEQLVALLVDAQVTSTSAGRSPTVRAGAGADVAAWTLLRPDGDGAAQVDARRSAVVGVHGLGRLGLGVATTLAAAGVGTVLLDDDGVVRSSDVGPGGYRMGDVGSARLGTATRVLRDVSPEIRCDAAPGTAPDVVVLVEHGAASPETALRLVTAGLPHLSVVVREGDALVGPLVVPVGAGDGRRGGAAATADHGTGPAGPPGGGSACLRCLDLHRGDVDPAWPLVAAQLVCRPPTSSGPPGEPVALAGLGAALAAAETLTHLDGGTPRTRGAAYEIAMPDLMPRLRPWAVHPDCGCTALPPTPVPTLARAGR</sequence>
<dbReference type="Proteomes" id="UP000029833">
    <property type="component" value="Unassembled WGS sequence"/>
</dbReference>
<dbReference type="InterPro" id="IPR035985">
    <property type="entry name" value="Ubiquitin-activating_enz"/>
</dbReference>